<accession>A0A1W5DC29</accession>
<sequence length="223" mass="23494">MLTLRYQALALLFALTTAAVLPPQVRSTASVTTAQLLAISPKSCTCADAEYPAQCRTAAQAAPAIASSLATYGITSPAEMAAVVGTMAFESGDFKYNINYYPGNPGQGTRNMQSAAMNLLYASSIPALSSSLHAVTGGTNSAQSLSTVQRNDVRGLLTANDTYDFGSGAWFLTTQCPQSVRSALHEVGQAGWEKYITGCIGTTATDGRIAYWHSAMNAFEAFY</sequence>
<keyword evidence="3" id="KW-1185">Reference proteome</keyword>
<feature type="chain" id="PRO_5012529240" evidence="1">
    <location>
        <begin position="19"/>
        <end position="223"/>
    </location>
</feature>
<evidence type="ECO:0000313" key="2">
    <source>
        <dbReference type="EMBL" id="SLM40714.1"/>
    </source>
</evidence>
<dbReference type="EMBL" id="FWEW01003741">
    <property type="protein sequence ID" value="SLM40714.1"/>
    <property type="molecule type" value="Genomic_DNA"/>
</dbReference>
<evidence type="ECO:0000313" key="3">
    <source>
        <dbReference type="Proteomes" id="UP000192927"/>
    </source>
</evidence>
<feature type="signal peptide" evidence="1">
    <location>
        <begin position="1"/>
        <end position="18"/>
    </location>
</feature>
<reference evidence="3" key="1">
    <citation type="submission" date="2017-03" db="EMBL/GenBank/DDBJ databases">
        <authorList>
            <person name="Sharma R."/>
            <person name="Thines M."/>
        </authorList>
    </citation>
    <scope>NUCLEOTIDE SEQUENCE [LARGE SCALE GENOMIC DNA]</scope>
</reference>
<dbReference type="AlphaFoldDB" id="A0A1W5DC29"/>
<name>A0A1W5DC29_9LECA</name>
<proteinExistence type="predicted"/>
<protein>
    <submittedName>
        <fullName evidence="2">Uncharacterized protein</fullName>
    </submittedName>
</protein>
<dbReference type="Proteomes" id="UP000192927">
    <property type="component" value="Unassembled WGS sequence"/>
</dbReference>
<organism evidence="2 3">
    <name type="scientific">Lasallia pustulata</name>
    <dbReference type="NCBI Taxonomy" id="136370"/>
    <lineage>
        <taxon>Eukaryota</taxon>
        <taxon>Fungi</taxon>
        <taxon>Dikarya</taxon>
        <taxon>Ascomycota</taxon>
        <taxon>Pezizomycotina</taxon>
        <taxon>Lecanoromycetes</taxon>
        <taxon>OSLEUM clade</taxon>
        <taxon>Umbilicariomycetidae</taxon>
        <taxon>Umbilicariales</taxon>
        <taxon>Umbilicariaceae</taxon>
        <taxon>Lasallia</taxon>
    </lineage>
</organism>
<evidence type="ECO:0000256" key="1">
    <source>
        <dbReference type="SAM" id="SignalP"/>
    </source>
</evidence>
<keyword evidence="1" id="KW-0732">Signal</keyword>